<organism evidence="2 3">
    <name type="scientific">Aquisphaera giovannonii</name>
    <dbReference type="NCBI Taxonomy" id="406548"/>
    <lineage>
        <taxon>Bacteria</taxon>
        <taxon>Pseudomonadati</taxon>
        <taxon>Planctomycetota</taxon>
        <taxon>Planctomycetia</taxon>
        <taxon>Isosphaerales</taxon>
        <taxon>Isosphaeraceae</taxon>
        <taxon>Aquisphaera</taxon>
    </lineage>
</organism>
<protein>
    <submittedName>
        <fullName evidence="2">Uncharacterized protein</fullName>
    </submittedName>
</protein>
<gene>
    <name evidence="2" type="ORF">OJF2_72380</name>
</gene>
<dbReference type="KEGG" id="agv:OJF2_72380"/>
<feature type="region of interest" description="Disordered" evidence="1">
    <location>
        <begin position="144"/>
        <end position="172"/>
    </location>
</feature>
<name>A0A5B9WDG2_9BACT</name>
<evidence type="ECO:0000256" key="1">
    <source>
        <dbReference type="SAM" id="MobiDB-lite"/>
    </source>
</evidence>
<feature type="compositionally biased region" description="Basic and acidic residues" evidence="1">
    <location>
        <begin position="1"/>
        <end position="12"/>
    </location>
</feature>
<evidence type="ECO:0000313" key="3">
    <source>
        <dbReference type="Proteomes" id="UP000324233"/>
    </source>
</evidence>
<keyword evidence="3" id="KW-1185">Reference proteome</keyword>
<accession>A0A5B9WDG2</accession>
<dbReference type="EMBL" id="CP042997">
    <property type="protein sequence ID" value="QEH38632.1"/>
    <property type="molecule type" value="Genomic_DNA"/>
</dbReference>
<reference evidence="2 3" key="1">
    <citation type="submission" date="2019-08" db="EMBL/GenBank/DDBJ databases">
        <title>Deep-cultivation of Planctomycetes and their phenomic and genomic characterization uncovers novel biology.</title>
        <authorList>
            <person name="Wiegand S."/>
            <person name="Jogler M."/>
            <person name="Boedeker C."/>
            <person name="Pinto D."/>
            <person name="Vollmers J."/>
            <person name="Rivas-Marin E."/>
            <person name="Kohn T."/>
            <person name="Peeters S.H."/>
            <person name="Heuer A."/>
            <person name="Rast P."/>
            <person name="Oberbeckmann S."/>
            <person name="Bunk B."/>
            <person name="Jeske O."/>
            <person name="Meyerdierks A."/>
            <person name="Storesund J.E."/>
            <person name="Kallscheuer N."/>
            <person name="Luecker S."/>
            <person name="Lage O.M."/>
            <person name="Pohl T."/>
            <person name="Merkel B.J."/>
            <person name="Hornburger P."/>
            <person name="Mueller R.-W."/>
            <person name="Bruemmer F."/>
            <person name="Labrenz M."/>
            <person name="Spormann A.M."/>
            <person name="Op den Camp H."/>
            <person name="Overmann J."/>
            <person name="Amann R."/>
            <person name="Jetten M.S.M."/>
            <person name="Mascher T."/>
            <person name="Medema M.H."/>
            <person name="Devos D.P."/>
            <person name="Kaster A.-K."/>
            <person name="Ovreas L."/>
            <person name="Rohde M."/>
            <person name="Galperin M.Y."/>
            <person name="Jogler C."/>
        </authorList>
    </citation>
    <scope>NUCLEOTIDE SEQUENCE [LARGE SCALE GENOMIC DNA]</scope>
    <source>
        <strain evidence="2 3">OJF2</strain>
    </source>
</reference>
<feature type="region of interest" description="Disordered" evidence="1">
    <location>
        <begin position="1"/>
        <end position="44"/>
    </location>
</feature>
<evidence type="ECO:0000313" key="2">
    <source>
        <dbReference type="EMBL" id="QEH38632.1"/>
    </source>
</evidence>
<proteinExistence type="predicted"/>
<dbReference type="Proteomes" id="UP000324233">
    <property type="component" value="Chromosome"/>
</dbReference>
<sequence>MIPETQSDREGDLAGESTPGEHGPEILPMRRPRPVERTEAGSGGYGNAARALAILSLLPVSEIPVPRVHVGGRQSDGSVRVLDRPSGESLVVYTPRFTQQFSSGHLAGRWYVRKLTHVGVIPRSLPFPTARAAVEAVEAGRWALSTPAKPRQDARRPLRPWATPDESRDRPA</sequence>
<dbReference type="AlphaFoldDB" id="A0A5B9WDG2"/>